<dbReference type="Pfam" id="PF13966">
    <property type="entry name" value="zf-RVT"/>
    <property type="match status" value="1"/>
</dbReference>
<dbReference type="EMBL" id="JANQDX010000014">
    <property type="protein sequence ID" value="KAL0912367.1"/>
    <property type="molecule type" value="Genomic_DNA"/>
</dbReference>
<name>A0ABD0UPL8_DENTH</name>
<dbReference type="PROSITE" id="PS00303">
    <property type="entry name" value="S100_CABP"/>
    <property type="match status" value="1"/>
</dbReference>
<dbReference type="InterPro" id="IPR001751">
    <property type="entry name" value="S100/CaBP7/8-like_CS"/>
</dbReference>
<dbReference type="SUPFAM" id="SSF48452">
    <property type="entry name" value="TPR-like"/>
    <property type="match status" value="2"/>
</dbReference>
<feature type="domain" description="EF-hand" evidence="3">
    <location>
        <begin position="7"/>
        <end position="42"/>
    </location>
</feature>
<feature type="repeat" description="TPR" evidence="2">
    <location>
        <begin position="300"/>
        <end position="333"/>
    </location>
</feature>
<dbReference type="InterPro" id="IPR002048">
    <property type="entry name" value="EF_hand_dom"/>
</dbReference>
<dbReference type="PROSITE" id="PS00018">
    <property type="entry name" value="EF_HAND_1"/>
    <property type="match status" value="1"/>
</dbReference>
<keyword evidence="2" id="KW-0802">TPR repeat</keyword>
<dbReference type="PANTHER" id="PTHR45081:SF1">
    <property type="entry name" value="EF HAND FAMILY PROTEIN, PUTATIVE, EXPRESSED-RELATED"/>
    <property type="match status" value="1"/>
</dbReference>
<organism evidence="4 5">
    <name type="scientific">Dendrobium thyrsiflorum</name>
    <name type="common">Pinecone-like raceme dendrobium</name>
    <name type="synonym">Orchid</name>
    <dbReference type="NCBI Taxonomy" id="117978"/>
    <lineage>
        <taxon>Eukaryota</taxon>
        <taxon>Viridiplantae</taxon>
        <taxon>Streptophyta</taxon>
        <taxon>Embryophyta</taxon>
        <taxon>Tracheophyta</taxon>
        <taxon>Spermatophyta</taxon>
        <taxon>Magnoliopsida</taxon>
        <taxon>Liliopsida</taxon>
        <taxon>Asparagales</taxon>
        <taxon>Orchidaceae</taxon>
        <taxon>Epidendroideae</taxon>
        <taxon>Malaxideae</taxon>
        <taxon>Dendrobiinae</taxon>
        <taxon>Dendrobium</taxon>
    </lineage>
</organism>
<dbReference type="InterPro" id="IPR011992">
    <property type="entry name" value="EF-hand-dom_pair"/>
</dbReference>
<keyword evidence="5" id="KW-1185">Reference proteome</keyword>
<dbReference type="Gene3D" id="1.25.40.10">
    <property type="entry name" value="Tetratricopeptide repeat domain"/>
    <property type="match status" value="3"/>
</dbReference>
<accession>A0ABD0UPL8</accession>
<evidence type="ECO:0000313" key="5">
    <source>
        <dbReference type="Proteomes" id="UP001552299"/>
    </source>
</evidence>
<comment type="caution">
    <text evidence="4">The sequence shown here is derived from an EMBL/GenBank/DDBJ whole genome shotgun (WGS) entry which is preliminary data.</text>
</comment>
<dbReference type="SUPFAM" id="SSF47473">
    <property type="entry name" value="EF-hand"/>
    <property type="match status" value="1"/>
</dbReference>
<dbReference type="InterPro" id="IPR011990">
    <property type="entry name" value="TPR-like_helical_dom_sf"/>
</dbReference>
<proteinExistence type="predicted"/>
<dbReference type="InterPro" id="IPR018247">
    <property type="entry name" value="EF_Hand_1_Ca_BS"/>
</dbReference>
<gene>
    <name evidence="4" type="ORF">M5K25_018333</name>
</gene>
<dbReference type="Pfam" id="PF13432">
    <property type="entry name" value="TPR_16"/>
    <property type="match status" value="3"/>
</dbReference>
<dbReference type="SMART" id="SM00054">
    <property type="entry name" value="EFh"/>
    <property type="match status" value="1"/>
</dbReference>
<dbReference type="Gene3D" id="1.10.238.10">
    <property type="entry name" value="EF-hand"/>
    <property type="match status" value="1"/>
</dbReference>
<dbReference type="Proteomes" id="UP001552299">
    <property type="component" value="Unassembled WGS sequence"/>
</dbReference>
<dbReference type="InterPro" id="IPR026960">
    <property type="entry name" value="RVT-Znf"/>
</dbReference>
<dbReference type="PANTHER" id="PTHR45081">
    <property type="entry name" value="EF HAND FAMILY PROTEIN, PUTATIVE, EXPRESSED-RELATED"/>
    <property type="match status" value="1"/>
</dbReference>
<feature type="repeat" description="TPR" evidence="2">
    <location>
        <begin position="369"/>
        <end position="402"/>
    </location>
</feature>
<evidence type="ECO:0000256" key="2">
    <source>
        <dbReference type="PROSITE-ProRule" id="PRU00339"/>
    </source>
</evidence>
<dbReference type="AlphaFoldDB" id="A0ABD0UPL8"/>
<dbReference type="SMART" id="SM00028">
    <property type="entry name" value="TPR"/>
    <property type="match status" value="7"/>
</dbReference>
<keyword evidence="1" id="KW-0106">Calcium</keyword>
<dbReference type="InterPro" id="IPR019734">
    <property type="entry name" value="TPR_rpt"/>
</dbReference>
<dbReference type="PROSITE" id="PS50222">
    <property type="entry name" value="EF_HAND_2"/>
    <property type="match status" value="1"/>
</dbReference>
<sequence length="1180" mass="132778">MGLNRGTRTDKVKQIFDRFDVNRDGRLNREEMSALVVAVNPRVKFTDDQLNSILDEVFRTYADFISPSSGLSLRGLLRTYDDGAGDVNRDFSTLSLQLSSADTSHSTGIVFDSTRSLIDDLDLLIKRLCSKHSQKNKFEILSDVGWSGAFGIRNYSLLWEENTYQDAAFDKELTALRRRADAAPSLDEAFEGHNALGRALYDYGFFHEAFVSFRRACKLQPANVISRFRAGNALYTLGHHAEAKEEFLLALDQATKNSHNCAQLLPQIHVNLGISLEAEGMLLGACEHYREAAILCPLHFRALKLLGSALLGVGEVKAAVKALEEAVFLNPHYADAHCDLGSALHAMGGEDERAIQEFQKAIDLNPNHADALYNLGGLLMDMGLFPRALEMYSRVLAEQPSHWRAQLNKAVAFLGEGEVDEAKKAMNEAFSMTNRIEVYDALADLKKLQKMNKKKKYGAADDEYVAFLAVEPVNFIRDGEKTSVKQDLAKVLEIQAFQNLSRLGHCDVEVLSKELIETHAAISPSAGTIRKAAVEIVLRRMLHFLKPEAFIAALKSINERVLSVMEASSFSSKVDLGMLLAVLAPICSGSARRRKQVAFDALLWRPINRGGNQIWRSDAIAYLKLLRKVFIPSEVVSGLMETQDLSADSKISFIEFIDLFDDKNRGFGILGTLLKLEASGQVRHGERACSICNFPIIGSRLKQKKRSFSLCKNCYRQGKVPLSYRHEDYQTLKISNLVNTISYLGLPISYGRLSSSDFSPLVEKIYMLFSGKKASLLSLAGRTQYIRYSIANTVAYWIRGMILPKSIIKMIGKQCSKFLYFGNSETKKLHLISWVNTCKPLDKGGLAIPSIQGTRFAVNCNTIFRSYNTTSPLSNWFLTRYTSPWRPPPSAASSIWKSICKTAIMAKHHFRFNINEKTMSAILWDHWCDGDTLVDKFNCSPSLITGNSDARLASWISNLCWSIPEGVPMHIRNYVSNLAIVTDSSDNITWQDAVQPSFKLFYREFFNDAETFEQHTLVWHHYHSIRFSVYTWMALKGGLKTVDALLLRGINVNDRMCCFCHGPLETLHHLMFECDFSFSVLRRTILCCNTFLFRPNLCQVLDHINSLPLPKCIKNAQLLSLNATVYHLWIERNNIKFSSVSLSSCSLSQRILRAVKIKIGSWKNGNIMLDRLASLRRLDS</sequence>
<reference evidence="4 5" key="1">
    <citation type="journal article" date="2024" name="Plant Biotechnol. J.">
        <title>Dendrobium thyrsiflorum genome and its molecular insights into genes involved in important horticultural traits.</title>
        <authorList>
            <person name="Chen B."/>
            <person name="Wang J.Y."/>
            <person name="Zheng P.J."/>
            <person name="Li K.L."/>
            <person name="Liang Y.M."/>
            <person name="Chen X.F."/>
            <person name="Zhang C."/>
            <person name="Zhao X."/>
            <person name="He X."/>
            <person name="Zhang G.Q."/>
            <person name="Liu Z.J."/>
            <person name="Xu Q."/>
        </authorList>
    </citation>
    <scope>NUCLEOTIDE SEQUENCE [LARGE SCALE GENOMIC DNA]</scope>
    <source>
        <strain evidence="4">GZMU011</strain>
    </source>
</reference>
<protein>
    <recommendedName>
        <fullName evidence="3">EF-hand domain-containing protein</fullName>
    </recommendedName>
</protein>
<feature type="repeat" description="TPR" evidence="2">
    <location>
        <begin position="190"/>
        <end position="223"/>
    </location>
</feature>
<evidence type="ECO:0000259" key="3">
    <source>
        <dbReference type="PROSITE" id="PS50222"/>
    </source>
</evidence>
<dbReference type="PROSITE" id="PS50005">
    <property type="entry name" value="TPR"/>
    <property type="match status" value="3"/>
</dbReference>
<evidence type="ECO:0000256" key="1">
    <source>
        <dbReference type="ARBA" id="ARBA00022837"/>
    </source>
</evidence>
<evidence type="ECO:0000313" key="4">
    <source>
        <dbReference type="EMBL" id="KAL0912367.1"/>
    </source>
</evidence>
<dbReference type="PROSITE" id="PS50293">
    <property type="entry name" value="TPR_REGION"/>
    <property type="match status" value="1"/>
</dbReference>